<gene>
    <name evidence="2" type="ORF">DH2020_019087</name>
</gene>
<organism evidence="2 3">
    <name type="scientific">Rehmannia glutinosa</name>
    <name type="common">Chinese foxglove</name>
    <dbReference type="NCBI Taxonomy" id="99300"/>
    <lineage>
        <taxon>Eukaryota</taxon>
        <taxon>Viridiplantae</taxon>
        <taxon>Streptophyta</taxon>
        <taxon>Embryophyta</taxon>
        <taxon>Tracheophyta</taxon>
        <taxon>Spermatophyta</taxon>
        <taxon>Magnoliopsida</taxon>
        <taxon>eudicotyledons</taxon>
        <taxon>Gunneridae</taxon>
        <taxon>Pentapetalae</taxon>
        <taxon>asterids</taxon>
        <taxon>lamiids</taxon>
        <taxon>Lamiales</taxon>
        <taxon>Orobanchaceae</taxon>
        <taxon>Rehmannieae</taxon>
        <taxon>Rehmannia</taxon>
    </lineage>
</organism>
<protein>
    <recommendedName>
        <fullName evidence="1">DUF1308 domain-containing protein</fullName>
    </recommendedName>
</protein>
<dbReference type="Pfam" id="PF07000">
    <property type="entry name" value="DUF1308"/>
    <property type="match status" value="1"/>
</dbReference>
<comment type="caution">
    <text evidence="2">The sequence shown here is derived from an EMBL/GenBank/DDBJ whole genome shotgun (WGS) entry which is preliminary data.</text>
</comment>
<dbReference type="EMBL" id="JABTTQ020000010">
    <property type="protein sequence ID" value="KAK6148175.1"/>
    <property type="molecule type" value="Genomic_DNA"/>
</dbReference>
<feature type="domain" description="DUF1308" evidence="1">
    <location>
        <begin position="296"/>
        <end position="462"/>
    </location>
</feature>
<keyword evidence="3" id="KW-1185">Reference proteome</keyword>
<evidence type="ECO:0000313" key="2">
    <source>
        <dbReference type="EMBL" id="KAK6148175.1"/>
    </source>
</evidence>
<evidence type="ECO:0000259" key="1">
    <source>
        <dbReference type="Pfam" id="PF07000"/>
    </source>
</evidence>
<proteinExistence type="predicted"/>
<dbReference type="Proteomes" id="UP001318860">
    <property type="component" value="Unassembled WGS sequence"/>
</dbReference>
<evidence type="ECO:0000313" key="3">
    <source>
        <dbReference type="Proteomes" id="UP001318860"/>
    </source>
</evidence>
<accession>A0ABR0WLZ5</accession>
<dbReference type="PANTHER" id="PTHR13379">
    <property type="entry name" value="UNCHARACTERIZED DUF1308"/>
    <property type="match status" value="1"/>
</dbReference>
<name>A0ABR0WLZ5_REHGL</name>
<reference evidence="2 3" key="1">
    <citation type="journal article" date="2021" name="Comput. Struct. Biotechnol. J.">
        <title>De novo genome assembly of the potent medicinal plant Rehmannia glutinosa using nanopore technology.</title>
        <authorList>
            <person name="Ma L."/>
            <person name="Dong C."/>
            <person name="Song C."/>
            <person name="Wang X."/>
            <person name="Zheng X."/>
            <person name="Niu Y."/>
            <person name="Chen S."/>
            <person name="Feng W."/>
        </authorList>
    </citation>
    <scope>NUCLEOTIDE SEQUENCE [LARGE SCALE GENOMIC DNA]</scope>
    <source>
        <strain evidence="2">DH-2019</strain>
    </source>
</reference>
<dbReference type="InterPro" id="IPR010733">
    <property type="entry name" value="DUF1308"/>
</dbReference>
<sequence>MEKRESAATAFAVEDAKRRCAALSDRLQRLTNTKLPPSPKTTLSRLIHSELTFLHRLSATSHSSPSPLSSNIGHLEAVVHVLQQPSITGVSRVCKPINSIYVDIVCSLNGNPVWFIVSDRNPRYISWDGGSCDKDKGLKQKVQHVVDAARQSPVTLRPSSILLFFSNGLSGNVYQKLRSEFGAVDLEMERFSYEELELEDKWTNVVLGRLFPDACVVEIEVGKDTHGMEKNIPESARIGDLVSCKKHDEHSDLNLGSSLCSFVSGMKCWCCSSDDNVVLEVGLLKQSRRGAESKLVNFDTTAMVAIVSGISNGSTEKLLARPESELRGRFKGNYDFVIAQLIFEISDSIKTKMKMSKEDKNPIHSELVRLEFQELISMCGGPNEKLRAEYFLKFLKVVPDCPSTRLMSLPTTRKLALKNKVVFGTGDYWYAPTVTANMAFVRAVSQTGMSLFVIEHRPRALTGD</sequence>
<dbReference type="PANTHER" id="PTHR13379:SF0">
    <property type="entry name" value="UPF0415 PROTEIN C7ORF25"/>
    <property type="match status" value="1"/>
</dbReference>